<evidence type="ECO:0000313" key="6">
    <source>
        <dbReference type="Proteomes" id="UP000054560"/>
    </source>
</evidence>
<dbReference type="Proteomes" id="UP000054560">
    <property type="component" value="Unassembled WGS sequence"/>
</dbReference>
<evidence type="ECO:0000256" key="1">
    <source>
        <dbReference type="ARBA" id="ARBA00022801"/>
    </source>
</evidence>
<keyword evidence="2" id="KW-0547">Nucleotide-binding</keyword>
<evidence type="ECO:0000259" key="3">
    <source>
        <dbReference type="Pfam" id="PF07717"/>
    </source>
</evidence>
<dbReference type="Pfam" id="PF26026">
    <property type="entry name" value="RNA_hel_CTD"/>
    <property type="match status" value="1"/>
</dbReference>
<organism evidence="5 6">
    <name type="scientific">Sphaeroforma arctica JP610</name>
    <dbReference type="NCBI Taxonomy" id="667725"/>
    <lineage>
        <taxon>Eukaryota</taxon>
        <taxon>Ichthyosporea</taxon>
        <taxon>Ichthyophonida</taxon>
        <taxon>Sphaeroforma</taxon>
    </lineage>
</organism>
<dbReference type="OrthoDB" id="5600252at2759"/>
<dbReference type="AlphaFoldDB" id="A0A0L0G1K4"/>
<keyword evidence="2" id="KW-0067">ATP-binding</keyword>
<dbReference type="eggNOG" id="KOG0920">
    <property type="taxonomic scope" value="Eukaryota"/>
</dbReference>
<feature type="domain" description="DEAD-box helicase OB fold" evidence="3">
    <location>
        <begin position="12"/>
        <end position="46"/>
    </location>
</feature>
<evidence type="ECO:0000313" key="5">
    <source>
        <dbReference type="EMBL" id="KNC83022.1"/>
    </source>
</evidence>
<dbReference type="Pfam" id="PF07717">
    <property type="entry name" value="OB_NTP_bind"/>
    <property type="match status" value="1"/>
</dbReference>
<dbReference type="GeneID" id="25905215"/>
<sequence length="114" mass="12879">MSLNMPTYPCRYEAPFGVYHEKVQTSKVFLRDLTMVNAFALLLFGGGVVVEHATNRVVIDDWIVLDVPARVGVLFSELRRRLDASLKNKLRDPRVDIARSDVVQAMTMVLQDTA</sequence>
<proteinExistence type="predicted"/>
<dbReference type="RefSeq" id="XP_014156924.1">
    <property type="nucleotide sequence ID" value="XM_014301449.1"/>
</dbReference>
<name>A0A0L0G1K4_9EUKA</name>
<gene>
    <name evidence="5" type="ORF">SARC_04711</name>
</gene>
<dbReference type="EMBL" id="KQ241871">
    <property type="protein sequence ID" value="KNC83022.1"/>
    <property type="molecule type" value="Genomic_DNA"/>
</dbReference>
<keyword evidence="6" id="KW-1185">Reference proteome</keyword>
<dbReference type="InterPro" id="IPR011709">
    <property type="entry name" value="DEAD-box_helicase_OB_fold"/>
</dbReference>
<keyword evidence="1" id="KW-0378">Hydrolase</keyword>
<evidence type="ECO:0000259" key="4">
    <source>
        <dbReference type="Pfam" id="PF26026"/>
    </source>
</evidence>
<protein>
    <submittedName>
        <fullName evidence="5">Uncharacterized protein</fullName>
    </submittedName>
</protein>
<dbReference type="InterPro" id="IPR059023">
    <property type="entry name" value="RNA_hel_CTD"/>
</dbReference>
<reference evidence="5 6" key="1">
    <citation type="submission" date="2011-02" db="EMBL/GenBank/DDBJ databases">
        <title>The Genome Sequence of Sphaeroforma arctica JP610.</title>
        <authorList>
            <consortium name="The Broad Institute Genome Sequencing Platform"/>
            <person name="Russ C."/>
            <person name="Cuomo C."/>
            <person name="Young S.K."/>
            <person name="Zeng Q."/>
            <person name="Gargeya S."/>
            <person name="Alvarado L."/>
            <person name="Berlin A."/>
            <person name="Chapman S.B."/>
            <person name="Chen Z."/>
            <person name="Freedman E."/>
            <person name="Gellesch M."/>
            <person name="Goldberg J."/>
            <person name="Griggs A."/>
            <person name="Gujja S."/>
            <person name="Heilman E."/>
            <person name="Heiman D."/>
            <person name="Howarth C."/>
            <person name="Mehta T."/>
            <person name="Neiman D."/>
            <person name="Pearson M."/>
            <person name="Roberts A."/>
            <person name="Saif S."/>
            <person name="Shea T."/>
            <person name="Shenoy N."/>
            <person name="Sisk P."/>
            <person name="Stolte C."/>
            <person name="Sykes S."/>
            <person name="White J."/>
            <person name="Yandava C."/>
            <person name="Burger G."/>
            <person name="Gray M.W."/>
            <person name="Holland P.W.H."/>
            <person name="King N."/>
            <person name="Lang F.B.F."/>
            <person name="Roger A.J."/>
            <person name="Ruiz-Trillo I."/>
            <person name="Haas B."/>
            <person name="Nusbaum C."/>
            <person name="Birren B."/>
        </authorList>
    </citation>
    <scope>NUCLEOTIDE SEQUENCE [LARGE SCALE GENOMIC DNA]</scope>
    <source>
        <strain evidence="5 6">JP610</strain>
    </source>
</reference>
<evidence type="ECO:0000256" key="2">
    <source>
        <dbReference type="ARBA" id="ARBA00022806"/>
    </source>
</evidence>
<keyword evidence="2" id="KW-0347">Helicase</keyword>
<accession>A0A0L0G1K4</accession>
<feature type="domain" description="RNA helicase C-terminal" evidence="4">
    <location>
        <begin position="57"/>
        <end position="111"/>
    </location>
</feature>
<dbReference type="STRING" id="667725.A0A0L0G1K4"/>